<reference evidence="3" key="1">
    <citation type="journal article" date="2019" name="Int. J. Syst. Evol. Microbiol.">
        <title>The Global Catalogue of Microorganisms (GCM) 10K type strain sequencing project: providing services to taxonomists for standard genome sequencing and annotation.</title>
        <authorList>
            <consortium name="The Broad Institute Genomics Platform"/>
            <consortium name="The Broad Institute Genome Sequencing Center for Infectious Disease"/>
            <person name="Wu L."/>
            <person name="Ma J."/>
        </authorList>
    </citation>
    <scope>NUCLEOTIDE SEQUENCE [LARGE SCALE GENOMIC DNA]</scope>
    <source>
        <strain evidence="3">JCM 18410</strain>
    </source>
</reference>
<proteinExistence type="predicted"/>
<keyword evidence="3" id="KW-1185">Reference proteome</keyword>
<gene>
    <name evidence="2" type="ORF">GCM10023336_75480</name>
</gene>
<protein>
    <submittedName>
        <fullName evidence="2">Uncharacterized protein</fullName>
    </submittedName>
</protein>
<dbReference type="Proteomes" id="UP001500124">
    <property type="component" value="Unassembled WGS sequence"/>
</dbReference>
<evidence type="ECO:0000256" key="1">
    <source>
        <dbReference type="SAM" id="MobiDB-lite"/>
    </source>
</evidence>
<evidence type="ECO:0000313" key="3">
    <source>
        <dbReference type="Proteomes" id="UP001500124"/>
    </source>
</evidence>
<sequence length="85" mass="9261">MRAPHPPHAAPADGVGEPVAAREELALHLIHVSPQCSCQGQTKDRLPGREPAGWHGNSTVTVVASDKSHKSHKRRDAARFQPVYR</sequence>
<accession>A0ABP9LRZ7</accession>
<feature type="region of interest" description="Disordered" evidence="1">
    <location>
        <begin position="38"/>
        <end position="85"/>
    </location>
</feature>
<evidence type="ECO:0000313" key="2">
    <source>
        <dbReference type="EMBL" id="GAA5081528.1"/>
    </source>
</evidence>
<name>A0ABP9LRZ7_9ACTN</name>
<organism evidence="2 3">
    <name type="scientific">Streptomyces similanensis</name>
    <dbReference type="NCBI Taxonomy" id="1274988"/>
    <lineage>
        <taxon>Bacteria</taxon>
        <taxon>Bacillati</taxon>
        <taxon>Actinomycetota</taxon>
        <taxon>Actinomycetes</taxon>
        <taxon>Kitasatosporales</taxon>
        <taxon>Streptomycetaceae</taxon>
        <taxon>Streptomyces</taxon>
    </lineage>
</organism>
<dbReference type="EMBL" id="BAABKC010000144">
    <property type="protein sequence ID" value="GAA5081528.1"/>
    <property type="molecule type" value="Genomic_DNA"/>
</dbReference>
<comment type="caution">
    <text evidence="2">The sequence shown here is derived from an EMBL/GenBank/DDBJ whole genome shotgun (WGS) entry which is preliminary data.</text>
</comment>